<dbReference type="SUPFAM" id="SSF69593">
    <property type="entry name" value="Glycerol-3-phosphate (1)-acyltransferase"/>
    <property type="match status" value="1"/>
</dbReference>
<dbReference type="Pfam" id="PF01553">
    <property type="entry name" value="Acyltransferase"/>
    <property type="match status" value="1"/>
</dbReference>
<dbReference type="GO" id="GO:0003841">
    <property type="term" value="F:1-acylglycerol-3-phosphate O-acyltransferase activity"/>
    <property type="evidence" value="ECO:0007669"/>
    <property type="project" value="UniProtKB-UniRule"/>
</dbReference>
<sequence length="226" mass="25933">MLARIRGLFVLVQFSVTVAIVIAAMYTLRNHVHKIIKIWMKVQIYLLGIKLEEVGKLDESCDLVLMNHQSLLDIIIMEHIHSRHLAWVAKKEITDLPFFGHIIKGPNMISIDREDKAGIIHLIKEVKDRLGRGRPIAMFPEGTRSTGKKMFDFKPGARLIGNKFNLKVQPVIIINTRAILDSKKLTQTPGIVKVIYLDPIQADKNTDWFEKTEQNMKSVFEKEINK</sequence>
<dbReference type="GO" id="GO:0005886">
    <property type="term" value="C:plasma membrane"/>
    <property type="evidence" value="ECO:0007669"/>
    <property type="project" value="UniProtKB-SubCell"/>
</dbReference>
<keyword evidence="13" id="KW-0472">Membrane</keyword>
<evidence type="ECO:0000256" key="2">
    <source>
        <dbReference type="ARBA" id="ARBA00004417"/>
    </source>
</evidence>
<keyword evidence="9 18" id="KW-0444">Lipid biosynthesis</keyword>
<comment type="subcellular location">
    <subcellularLocation>
        <location evidence="2">Cell inner membrane</location>
        <topology evidence="2">Peripheral membrane protein</topology>
    </subcellularLocation>
</comment>
<evidence type="ECO:0000256" key="9">
    <source>
        <dbReference type="ARBA" id="ARBA00022516"/>
    </source>
</evidence>
<evidence type="ECO:0000256" key="16">
    <source>
        <dbReference type="ARBA" id="ARBA00023315"/>
    </source>
</evidence>
<comment type="pathway">
    <text evidence="3">Phospholipid metabolism; CDP-diacylglycerol biosynthesis; CDP-diacylglycerol from sn-glycerol 3-phosphate: step 2/3.</text>
</comment>
<dbReference type="AlphaFoldDB" id="A0A5R8Y352"/>
<reference evidence="20 21" key="1">
    <citation type="submission" date="2019-05" db="EMBL/GenBank/DDBJ databases">
        <title>Arcobacter sp. nov., isolated from sea sediment.</title>
        <authorList>
            <person name="Kim W."/>
        </authorList>
    </citation>
    <scope>NUCLEOTIDE SEQUENCE [LARGE SCALE GENOMIC DNA]</scope>
    <source>
        <strain evidence="20 21">CAU 1517</strain>
    </source>
</reference>
<keyword evidence="12 18" id="KW-0443">Lipid metabolism</keyword>
<dbReference type="PANTHER" id="PTHR10434:SF59">
    <property type="entry name" value="1-ACYL-SN-GLYCEROL-3-PHOSPHATE ACYLTRANSFERASE"/>
    <property type="match status" value="1"/>
</dbReference>
<dbReference type="UniPathway" id="UPA00557">
    <property type="reaction ID" value="UER00613"/>
</dbReference>
<evidence type="ECO:0000256" key="7">
    <source>
        <dbReference type="ARBA" id="ARBA00016139"/>
    </source>
</evidence>
<comment type="function">
    <text evidence="17">Converts lysophosphatidic acid (LPA) into phosphatidic acid by incorporating acyl moiety at the 2 position.</text>
</comment>
<keyword evidence="21" id="KW-1185">Reference proteome</keyword>
<comment type="caution">
    <text evidence="20">The sequence shown here is derived from an EMBL/GenBank/DDBJ whole genome shotgun (WGS) entry which is preliminary data.</text>
</comment>
<evidence type="ECO:0000256" key="18">
    <source>
        <dbReference type="RuleBase" id="RU361267"/>
    </source>
</evidence>
<keyword evidence="15 18" id="KW-1208">Phospholipid metabolism</keyword>
<comment type="catalytic activity">
    <reaction evidence="1 18">
        <text>a 1-acyl-sn-glycero-3-phosphate + an acyl-CoA = a 1,2-diacyl-sn-glycero-3-phosphate + CoA</text>
        <dbReference type="Rhea" id="RHEA:19709"/>
        <dbReference type="ChEBI" id="CHEBI:57287"/>
        <dbReference type="ChEBI" id="CHEBI:57970"/>
        <dbReference type="ChEBI" id="CHEBI:58342"/>
        <dbReference type="ChEBI" id="CHEBI:58608"/>
        <dbReference type="EC" id="2.3.1.51"/>
    </reaction>
</comment>
<name>A0A5R8Y352_9BACT</name>
<dbReference type="GO" id="GO:0016024">
    <property type="term" value="P:CDP-diacylglycerol biosynthetic process"/>
    <property type="evidence" value="ECO:0007669"/>
    <property type="project" value="UniProtKB-UniPathway"/>
</dbReference>
<evidence type="ECO:0000256" key="1">
    <source>
        <dbReference type="ARBA" id="ARBA00001141"/>
    </source>
</evidence>
<dbReference type="CDD" id="cd07989">
    <property type="entry name" value="LPLAT_AGPAT-like"/>
    <property type="match status" value="1"/>
</dbReference>
<evidence type="ECO:0000256" key="11">
    <source>
        <dbReference type="ARBA" id="ARBA00022679"/>
    </source>
</evidence>
<protein>
    <recommendedName>
        <fullName evidence="7 18">1-acyl-sn-glycerol-3-phosphate acyltransferase</fullName>
        <ecNumber evidence="6 18">2.3.1.51</ecNumber>
    </recommendedName>
</protein>
<dbReference type="EC" id="2.3.1.51" evidence="6 18"/>
<comment type="pathway">
    <text evidence="4">Lipid metabolism.</text>
</comment>
<evidence type="ECO:0000256" key="8">
    <source>
        <dbReference type="ARBA" id="ARBA00022475"/>
    </source>
</evidence>
<dbReference type="GO" id="GO:0006654">
    <property type="term" value="P:phosphatidic acid biosynthetic process"/>
    <property type="evidence" value="ECO:0007669"/>
    <property type="project" value="TreeGrafter"/>
</dbReference>
<evidence type="ECO:0000256" key="13">
    <source>
        <dbReference type="ARBA" id="ARBA00023136"/>
    </source>
</evidence>
<organism evidence="20 21">
    <name type="scientific">Arcobacter arenosus</name>
    <dbReference type="NCBI Taxonomy" id="2576037"/>
    <lineage>
        <taxon>Bacteria</taxon>
        <taxon>Pseudomonadati</taxon>
        <taxon>Campylobacterota</taxon>
        <taxon>Epsilonproteobacteria</taxon>
        <taxon>Campylobacterales</taxon>
        <taxon>Arcobacteraceae</taxon>
        <taxon>Arcobacter</taxon>
    </lineage>
</organism>
<keyword evidence="10" id="KW-0997">Cell inner membrane</keyword>
<evidence type="ECO:0000256" key="3">
    <source>
        <dbReference type="ARBA" id="ARBA00004728"/>
    </source>
</evidence>
<dbReference type="RefSeq" id="WP_138152178.1">
    <property type="nucleotide sequence ID" value="NZ_VANU01000002.1"/>
</dbReference>
<comment type="domain">
    <text evidence="18">The HXXXXD motif is essential for acyltransferase activity and may constitute the binding site for the phosphate moiety of the glycerol-3-phosphate.</text>
</comment>
<evidence type="ECO:0000256" key="6">
    <source>
        <dbReference type="ARBA" id="ARBA00013211"/>
    </source>
</evidence>
<dbReference type="Proteomes" id="UP000308901">
    <property type="component" value="Unassembled WGS sequence"/>
</dbReference>
<dbReference type="InterPro" id="IPR004552">
    <property type="entry name" value="AGP_acyltrans"/>
</dbReference>
<dbReference type="NCBIfam" id="TIGR00530">
    <property type="entry name" value="AGP_acyltrn"/>
    <property type="match status" value="1"/>
</dbReference>
<evidence type="ECO:0000256" key="17">
    <source>
        <dbReference type="ARBA" id="ARBA00037183"/>
    </source>
</evidence>
<dbReference type="InterPro" id="IPR002123">
    <property type="entry name" value="Plipid/glycerol_acylTrfase"/>
</dbReference>
<comment type="similarity">
    <text evidence="5 18">Belongs to the 1-acyl-sn-glycerol-3-phosphate acyltransferase family.</text>
</comment>
<evidence type="ECO:0000313" key="21">
    <source>
        <dbReference type="Proteomes" id="UP000308901"/>
    </source>
</evidence>
<evidence type="ECO:0000256" key="12">
    <source>
        <dbReference type="ARBA" id="ARBA00023098"/>
    </source>
</evidence>
<evidence type="ECO:0000256" key="10">
    <source>
        <dbReference type="ARBA" id="ARBA00022519"/>
    </source>
</evidence>
<evidence type="ECO:0000256" key="4">
    <source>
        <dbReference type="ARBA" id="ARBA00005189"/>
    </source>
</evidence>
<keyword evidence="11 18" id="KW-0808">Transferase</keyword>
<dbReference type="PANTHER" id="PTHR10434">
    <property type="entry name" value="1-ACYL-SN-GLYCEROL-3-PHOSPHATE ACYLTRANSFERASE"/>
    <property type="match status" value="1"/>
</dbReference>
<dbReference type="SMART" id="SM00563">
    <property type="entry name" value="PlsC"/>
    <property type="match status" value="1"/>
</dbReference>
<keyword evidence="14 18" id="KW-0594">Phospholipid biosynthesis</keyword>
<gene>
    <name evidence="20" type="ORF">FDK22_06935</name>
</gene>
<dbReference type="EMBL" id="VANU01000002">
    <property type="protein sequence ID" value="TLP39596.1"/>
    <property type="molecule type" value="Genomic_DNA"/>
</dbReference>
<keyword evidence="16 18" id="KW-0012">Acyltransferase</keyword>
<evidence type="ECO:0000256" key="15">
    <source>
        <dbReference type="ARBA" id="ARBA00023264"/>
    </source>
</evidence>
<feature type="domain" description="Phospholipid/glycerol acyltransferase" evidence="19">
    <location>
        <begin position="62"/>
        <end position="176"/>
    </location>
</feature>
<accession>A0A5R8Y352</accession>
<evidence type="ECO:0000256" key="5">
    <source>
        <dbReference type="ARBA" id="ARBA00008655"/>
    </source>
</evidence>
<dbReference type="OrthoDB" id="9809618at2"/>
<evidence type="ECO:0000256" key="14">
    <source>
        <dbReference type="ARBA" id="ARBA00023209"/>
    </source>
</evidence>
<proteinExistence type="inferred from homology"/>
<keyword evidence="8" id="KW-1003">Cell membrane</keyword>
<evidence type="ECO:0000313" key="20">
    <source>
        <dbReference type="EMBL" id="TLP39596.1"/>
    </source>
</evidence>
<evidence type="ECO:0000259" key="19">
    <source>
        <dbReference type="SMART" id="SM00563"/>
    </source>
</evidence>